<dbReference type="InterPro" id="IPR020097">
    <property type="entry name" value="PsdUridine_synth_TruA_a/b_dom"/>
</dbReference>
<feature type="binding site" evidence="4 6">
    <location>
        <position position="118"/>
    </location>
    <ligand>
        <name>substrate</name>
    </ligand>
</feature>
<dbReference type="InterPro" id="IPR020103">
    <property type="entry name" value="PsdUridine_synth_cat_dom_sf"/>
</dbReference>
<dbReference type="EC" id="5.4.99.12" evidence="4"/>
<evidence type="ECO:0000313" key="10">
    <source>
        <dbReference type="Proteomes" id="UP000035027"/>
    </source>
</evidence>
<dbReference type="FunFam" id="3.30.70.580:FF:000001">
    <property type="entry name" value="tRNA pseudouridine synthase A"/>
    <property type="match status" value="1"/>
</dbReference>
<evidence type="ECO:0000256" key="7">
    <source>
        <dbReference type="RuleBase" id="RU003792"/>
    </source>
</evidence>
<dbReference type="GO" id="GO:0031119">
    <property type="term" value="P:tRNA pseudouridine synthesis"/>
    <property type="evidence" value="ECO:0007669"/>
    <property type="project" value="UniProtKB-UniRule"/>
</dbReference>
<keyword evidence="2 4" id="KW-0819">tRNA processing</keyword>
<comment type="catalytic activity">
    <reaction evidence="4 7">
        <text>uridine(38/39/40) in tRNA = pseudouridine(38/39/40) in tRNA</text>
        <dbReference type="Rhea" id="RHEA:22376"/>
        <dbReference type="Rhea" id="RHEA-COMP:10085"/>
        <dbReference type="Rhea" id="RHEA-COMP:10087"/>
        <dbReference type="ChEBI" id="CHEBI:65314"/>
        <dbReference type="ChEBI" id="CHEBI:65315"/>
        <dbReference type="EC" id="5.4.99.12"/>
    </reaction>
</comment>
<feature type="domain" description="Pseudouridine synthase I TruA alpha/beta" evidence="8">
    <location>
        <begin position="15"/>
        <end position="111"/>
    </location>
</feature>
<dbReference type="GO" id="GO:0003723">
    <property type="term" value="F:RNA binding"/>
    <property type="evidence" value="ECO:0007669"/>
    <property type="project" value="InterPro"/>
</dbReference>
<accession>A0A0F7PZQ0</accession>
<dbReference type="GO" id="GO:0160147">
    <property type="term" value="F:tRNA pseudouridine(38-40) synthase activity"/>
    <property type="evidence" value="ECO:0007669"/>
    <property type="project" value="UniProtKB-EC"/>
</dbReference>
<dbReference type="PANTHER" id="PTHR11142:SF0">
    <property type="entry name" value="TRNA PSEUDOURIDINE SYNTHASE-LIKE 1"/>
    <property type="match status" value="1"/>
</dbReference>
<proteinExistence type="inferred from homology"/>
<dbReference type="InterPro" id="IPR020094">
    <property type="entry name" value="TruA/RsuA/RluB/E/F_N"/>
</dbReference>
<protein>
    <recommendedName>
        <fullName evidence="4">tRNA pseudouridine synthase A</fullName>
        <ecNumber evidence="4">5.4.99.12</ecNumber>
    </recommendedName>
    <alternativeName>
        <fullName evidence="4">tRNA pseudouridine(38-40) synthase</fullName>
    </alternativeName>
    <alternativeName>
        <fullName evidence="4">tRNA pseudouridylate synthase I</fullName>
    </alternativeName>
    <alternativeName>
        <fullName evidence="4">tRNA-uridine isomerase I</fullName>
    </alternativeName>
</protein>
<sequence length="261" mass="30042">MKGRNMTQRFKVTLAYDGTNFAGFQAQPNQRTVQFVLEKAINKMSKKDEYITVYGSGRTDSGVHALGQVVHFDFPHPISAKGMLRGLNSMLPLDCEVVDCKIVPNDFHSRYTTHGKRYLYRVSRGEFVNPFKRLYTGHYKYPLDIEKIKEAMPDVEGTHDYSSFVASGSQAKSHVRTIYEAKVYEDKVNDEIVFEFYGNGFLYNQVRIMVATLLEIGNGKRPVHDFLRLYEVKDRSQARQTAPASGLYLKEVYYDEEDEKL</sequence>
<evidence type="ECO:0000259" key="8">
    <source>
        <dbReference type="Pfam" id="PF01416"/>
    </source>
</evidence>
<evidence type="ECO:0000256" key="4">
    <source>
        <dbReference type="HAMAP-Rule" id="MF_00171"/>
    </source>
</evidence>
<name>A0A0F7PZQ0_9LACO</name>
<comment type="subunit">
    <text evidence="4">Homodimer.</text>
</comment>
<evidence type="ECO:0000256" key="3">
    <source>
        <dbReference type="ARBA" id="ARBA00023235"/>
    </source>
</evidence>
<organism evidence="9 10">
    <name type="scientific">Ligilactobacillus salivarius str. Ren</name>
    <dbReference type="NCBI Taxonomy" id="1194971"/>
    <lineage>
        <taxon>Bacteria</taxon>
        <taxon>Bacillati</taxon>
        <taxon>Bacillota</taxon>
        <taxon>Bacilli</taxon>
        <taxon>Lactobacillales</taxon>
        <taxon>Lactobacillaceae</taxon>
        <taxon>Ligilactobacillus</taxon>
    </lineage>
</organism>
<feature type="domain" description="Pseudouridine synthase I TruA alpha/beta" evidence="8">
    <location>
        <begin position="155"/>
        <end position="255"/>
    </location>
</feature>
<evidence type="ECO:0000256" key="1">
    <source>
        <dbReference type="ARBA" id="ARBA00009375"/>
    </source>
</evidence>
<dbReference type="Pfam" id="PF01416">
    <property type="entry name" value="PseudoU_synth_1"/>
    <property type="match status" value="2"/>
</dbReference>
<gene>
    <name evidence="4" type="primary">truA</name>
    <name evidence="9" type="ORF">LsR_01327</name>
</gene>
<dbReference type="Gene3D" id="3.30.70.580">
    <property type="entry name" value="Pseudouridine synthase I, catalytic domain, N-terminal subdomain"/>
    <property type="match status" value="1"/>
</dbReference>
<evidence type="ECO:0000256" key="5">
    <source>
        <dbReference type="PIRSR" id="PIRSR001430-1"/>
    </source>
</evidence>
<dbReference type="Gene3D" id="3.30.70.660">
    <property type="entry name" value="Pseudouridine synthase I, catalytic domain, C-terminal subdomain"/>
    <property type="match status" value="1"/>
</dbReference>
<dbReference type="NCBIfam" id="TIGR00071">
    <property type="entry name" value="hisT_truA"/>
    <property type="match status" value="1"/>
</dbReference>
<dbReference type="PIRSF" id="PIRSF001430">
    <property type="entry name" value="tRNA_psdUrid_synth"/>
    <property type="match status" value="1"/>
</dbReference>
<reference evidence="9 10" key="1">
    <citation type="submission" date="2015-05" db="EMBL/GenBank/DDBJ databases">
        <title>Complete genome sequence of Lactobacillus salivarius Ren, a probiotic strain with antitumor activity.</title>
        <authorList>
            <person name="Sun E."/>
            <person name="Zhao L."/>
            <person name="Liu S."/>
            <person name="Zhang M."/>
            <person name="Guo H."/>
            <person name="Ren F."/>
        </authorList>
    </citation>
    <scope>NUCLEOTIDE SEQUENCE [LARGE SCALE GENOMIC DNA]</scope>
    <source>
        <strain evidence="9 10">Ren</strain>
    </source>
</reference>
<dbReference type="AlphaFoldDB" id="A0A0F7PZQ0"/>
<dbReference type="InterPro" id="IPR020095">
    <property type="entry name" value="PsdUridine_synth_TruA_C"/>
</dbReference>
<dbReference type="PANTHER" id="PTHR11142">
    <property type="entry name" value="PSEUDOURIDYLATE SYNTHASE"/>
    <property type="match status" value="1"/>
</dbReference>
<keyword evidence="3 4" id="KW-0413">Isomerase</keyword>
<dbReference type="CDD" id="cd02570">
    <property type="entry name" value="PseudoU_synth_EcTruA"/>
    <property type="match status" value="1"/>
</dbReference>
<evidence type="ECO:0000256" key="2">
    <source>
        <dbReference type="ARBA" id="ARBA00022694"/>
    </source>
</evidence>
<feature type="active site" description="Nucleophile" evidence="4 5">
    <location>
        <position position="60"/>
    </location>
</feature>
<dbReference type="SUPFAM" id="SSF55120">
    <property type="entry name" value="Pseudouridine synthase"/>
    <property type="match status" value="1"/>
</dbReference>
<evidence type="ECO:0000256" key="6">
    <source>
        <dbReference type="PIRSR" id="PIRSR001430-2"/>
    </source>
</evidence>
<dbReference type="Proteomes" id="UP000035027">
    <property type="component" value="Chromosome"/>
</dbReference>
<comment type="function">
    <text evidence="4">Formation of pseudouridine at positions 38, 39 and 40 in the anticodon stem and loop of transfer RNAs.</text>
</comment>
<dbReference type="HAMAP" id="MF_00171">
    <property type="entry name" value="TruA"/>
    <property type="match status" value="1"/>
</dbReference>
<evidence type="ECO:0000313" key="9">
    <source>
        <dbReference type="EMBL" id="AKI04869.1"/>
    </source>
</evidence>
<dbReference type="PATRIC" id="fig|1194971.3.peg.1329"/>
<dbReference type="EMBL" id="CP011403">
    <property type="protein sequence ID" value="AKI04869.1"/>
    <property type="molecule type" value="Genomic_DNA"/>
</dbReference>
<dbReference type="InterPro" id="IPR001406">
    <property type="entry name" value="PsdUridine_synth_TruA"/>
</dbReference>
<comment type="similarity">
    <text evidence="1 4 7">Belongs to the tRNA pseudouridine synthase TruA family.</text>
</comment>
<comment type="caution">
    <text evidence="4">Lacks conserved residue(s) required for the propagation of feature annotation.</text>
</comment>